<dbReference type="InterPro" id="IPR036875">
    <property type="entry name" value="Znf_CCHC_sf"/>
</dbReference>
<keyword evidence="4" id="KW-1185">Reference proteome</keyword>
<proteinExistence type="predicted"/>
<reference evidence="3 4" key="1">
    <citation type="submission" date="2024-09" db="EMBL/GenBank/DDBJ databases">
        <title>A chromosome-level genome assembly of Gray's grenadier anchovy, Coilia grayii.</title>
        <authorList>
            <person name="Fu Z."/>
        </authorList>
    </citation>
    <scope>NUCLEOTIDE SEQUENCE [LARGE SCALE GENOMIC DNA]</scope>
    <source>
        <strain evidence="3">G4</strain>
        <tissue evidence="3">Muscle</tissue>
    </source>
</reference>
<organism evidence="3 4">
    <name type="scientific">Coilia grayii</name>
    <name type="common">Gray's grenadier anchovy</name>
    <dbReference type="NCBI Taxonomy" id="363190"/>
    <lineage>
        <taxon>Eukaryota</taxon>
        <taxon>Metazoa</taxon>
        <taxon>Chordata</taxon>
        <taxon>Craniata</taxon>
        <taxon>Vertebrata</taxon>
        <taxon>Euteleostomi</taxon>
        <taxon>Actinopterygii</taxon>
        <taxon>Neopterygii</taxon>
        <taxon>Teleostei</taxon>
        <taxon>Clupei</taxon>
        <taxon>Clupeiformes</taxon>
        <taxon>Clupeoidei</taxon>
        <taxon>Engraulidae</taxon>
        <taxon>Coilinae</taxon>
        <taxon>Coilia</taxon>
    </lineage>
</organism>
<evidence type="ECO:0000259" key="2">
    <source>
        <dbReference type="PROSITE" id="PS50158"/>
    </source>
</evidence>
<dbReference type="InterPro" id="IPR048270">
    <property type="entry name" value="PNMA_C"/>
</dbReference>
<dbReference type="AlphaFoldDB" id="A0ABD1IWC3"/>
<dbReference type="PANTHER" id="PTHR19963">
    <property type="entry name" value="CCHC-TYPE DOMAIN-CONTAINING PROTEIN"/>
    <property type="match status" value="1"/>
</dbReference>
<dbReference type="Proteomes" id="UP001591681">
    <property type="component" value="Unassembled WGS sequence"/>
</dbReference>
<gene>
    <name evidence="3" type="ORF">ACEWY4_024653</name>
</gene>
<dbReference type="PANTHER" id="PTHR19963:SF30">
    <property type="entry name" value="ENDONUCLEASE_EXONUCLEASE_PHOSPHATASE DOMAIN-CONTAINING PROTEIN"/>
    <property type="match status" value="1"/>
</dbReference>
<dbReference type="SUPFAM" id="SSF57756">
    <property type="entry name" value="Retrovirus zinc finger-like domains"/>
    <property type="match status" value="1"/>
</dbReference>
<dbReference type="Pfam" id="PF00098">
    <property type="entry name" value="zf-CCHC"/>
    <property type="match status" value="1"/>
</dbReference>
<sequence>MDDEMQQLRDLVAQLRSDNERLQRQSNTADPPGETSTARAVINSAPFVGQNTERLVFIPREKRCPMFRGSLGIGIDEWVEEAQACMCVRHLSTADQAFFLYDHLEGDAKEEIRYRPREDRENPEKIIEILQELYGCPQSYVALQEAFFSRKQQEEESLLEFSIALMALMEKVKRRAPQGLFNADVLLRDQFVEHVRDGGLRRELKRAIRHRPTATLIDVRKQAIRWEQEGMAEAPRARSFSLPSGAERPVGLTGASCSVTTDVRGGTVANTELQELKEMLKQQQSQINHLTRSLAAFQGPPRRNRSPHDGPVICRRCQRPGHYARECDGERVVGPPWTSAGIFPLASEGRRSQAAQPQGN</sequence>
<dbReference type="EMBL" id="JBHFQA010000022">
    <property type="protein sequence ID" value="KAL2078909.1"/>
    <property type="molecule type" value="Genomic_DNA"/>
</dbReference>
<dbReference type="Pfam" id="PF14893">
    <property type="entry name" value="PNMA"/>
    <property type="match status" value="1"/>
</dbReference>
<evidence type="ECO:0000313" key="4">
    <source>
        <dbReference type="Proteomes" id="UP001591681"/>
    </source>
</evidence>
<protein>
    <recommendedName>
        <fullName evidence="2">CCHC-type domain-containing protein</fullName>
    </recommendedName>
</protein>
<dbReference type="GO" id="GO:0008270">
    <property type="term" value="F:zinc ion binding"/>
    <property type="evidence" value="ECO:0007669"/>
    <property type="project" value="UniProtKB-KW"/>
</dbReference>
<evidence type="ECO:0000313" key="3">
    <source>
        <dbReference type="EMBL" id="KAL2078909.1"/>
    </source>
</evidence>
<keyword evidence="1" id="KW-0479">Metal-binding</keyword>
<comment type="caution">
    <text evidence="3">The sequence shown here is derived from an EMBL/GenBank/DDBJ whole genome shotgun (WGS) entry which is preliminary data.</text>
</comment>
<feature type="domain" description="CCHC-type" evidence="2">
    <location>
        <begin position="314"/>
        <end position="327"/>
    </location>
</feature>
<evidence type="ECO:0000256" key="1">
    <source>
        <dbReference type="PROSITE-ProRule" id="PRU00047"/>
    </source>
</evidence>
<dbReference type="PROSITE" id="PS50158">
    <property type="entry name" value="ZF_CCHC"/>
    <property type="match status" value="1"/>
</dbReference>
<dbReference type="InterPro" id="IPR001878">
    <property type="entry name" value="Znf_CCHC"/>
</dbReference>
<accession>A0ABD1IWC3</accession>
<keyword evidence="1" id="KW-0862">Zinc</keyword>
<keyword evidence="1" id="KW-0863">Zinc-finger</keyword>
<name>A0ABD1IWC3_9TELE</name>